<dbReference type="OrthoDB" id="8118055at2759"/>
<dbReference type="EC" id="3.2.1.-" evidence="12"/>
<dbReference type="Pfam" id="PF01532">
    <property type="entry name" value="Glyco_hydro_47"/>
    <property type="match status" value="1"/>
</dbReference>
<dbReference type="GO" id="GO:0036503">
    <property type="term" value="P:ERAD pathway"/>
    <property type="evidence" value="ECO:0007669"/>
    <property type="project" value="UniProtKB-ARBA"/>
</dbReference>
<dbReference type="Gene3D" id="1.20.1740.10">
    <property type="entry name" value="Amino acid/polyamine transporter I"/>
    <property type="match status" value="1"/>
</dbReference>
<evidence type="ECO:0000256" key="13">
    <source>
        <dbReference type="SAM" id="MobiDB-lite"/>
    </source>
</evidence>
<dbReference type="InterPro" id="IPR001382">
    <property type="entry name" value="Glyco_hydro_47"/>
</dbReference>
<evidence type="ECO:0000256" key="2">
    <source>
        <dbReference type="ARBA" id="ARBA00007658"/>
    </source>
</evidence>
<reference evidence="16" key="2">
    <citation type="submission" date="2020-02" db="EMBL/GenBank/DDBJ databases">
        <title>Identification and distribution of gene clusters putatively required for synthesis of sphingolipid metabolism inhibitors in phylogenetically diverse species of the filamentous fungus Fusarium.</title>
        <authorList>
            <person name="Kim H.-S."/>
            <person name="Busman M."/>
            <person name="Brown D.W."/>
            <person name="Divon H."/>
            <person name="Uhlig S."/>
            <person name="Proctor R.H."/>
        </authorList>
    </citation>
    <scope>NUCLEOTIDE SEQUENCE</scope>
    <source>
        <strain evidence="16">NRRL 25174</strain>
    </source>
</reference>
<feature type="compositionally biased region" description="Low complexity" evidence="13">
    <location>
        <begin position="816"/>
        <end position="831"/>
    </location>
</feature>
<dbReference type="NCBIfam" id="TIGR00913">
    <property type="entry name" value="2A0310"/>
    <property type="match status" value="1"/>
</dbReference>
<evidence type="ECO:0000256" key="11">
    <source>
        <dbReference type="PIRSR" id="PIRSR601382-3"/>
    </source>
</evidence>
<feature type="compositionally biased region" description="Polar residues" evidence="13">
    <location>
        <begin position="795"/>
        <end position="808"/>
    </location>
</feature>
<evidence type="ECO:0000256" key="1">
    <source>
        <dbReference type="ARBA" id="ARBA00004651"/>
    </source>
</evidence>
<dbReference type="FunFam" id="1.20.1740.10:FF:000017">
    <property type="entry name" value="Amino acid permease"/>
    <property type="match status" value="1"/>
</dbReference>
<comment type="subcellular location">
    <subcellularLocation>
        <location evidence="1">Cell membrane</location>
        <topology evidence="1">Multi-pass membrane protein</topology>
    </subcellularLocation>
</comment>
<dbReference type="GO" id="GO:0005509">
    <property type="term" value="F:calcium ion binding"/>
    <property type="evidence" value="ECO:0007669"/>
    <property type="project" value="InterPro"/>
</dbReference>
<keyword evidence="6" id="KW-0029">Amino-acid transport</keyword>
<evidence type="ECO:0000256" key="9">
    <source>
        <dbReference type="PIRSR" id="PIRSR601382-1"/>
    </source>
</evidence>
<keyword evidence="10" id="KW-0479">Metal-binding</keyword>
<comment type="caution">
    <text evidence="16">The sequence shown here is derived from an EMBL/GenBank/DDBJ whole genome shotgun (WGS) entry which is preliminary data.</text>
</comment>
<feature type="transmembrane region" description="Helical" evidence="14">
    <location>
        <begin position="933"/>
        <end position="953"/>
    </location>
</feature>
<evidence type="ECO:0000256" key="3">
    <source>
        <dbReference type="ARBA" id="ARBA00022448"/>
    </source>
</evidence>
<evidence type="ECO:0000256" key="5">
    <source>
        <dbReference type="ARBA" id="ARBA00022692"/>
    </source>
</evidence>
<feature type="transmembrane region" description="Helical" evidence="14">
    <location>
        <begin position="960"/>
        <end position="991"/>
    </location>
</feature>
<evidence type="ECO:0000313" key="17">
    <source>
        <dbReference type="Proteomes" id="UP000730481"/>
    </source>
</evidence>
<gene>
    <name evidence="16" type="ORF">FBEOM_9845</name>
</gene>
<feature type="active site" description="Proton donor" evidence="9">
    <location>
        <position position="227"/>
    </location>
</feature>
<feature type="transmembrane region" description="Helical" evidence="14">
    <location>
        <begin position="1066"/>
        <end position="1086"/>
    </location>
</feature>
<feature type="compositionally biased region" description="Basic and acidic residues" evidence="13">
    <location>
        <begin position="832"/>
        <end position="848"/>
    </location>
</feature>
<feature type="transmembrane region" description="Helical" evidence="14">
    <location>
        <begin position="1211"/>
        <end position="1233"/>
    </location>
</feature>
<feature type="transmembrane region" description="Helical" evidence="14">
    <location>
        <begin position="1040"/>
        <end position="1060"/>
    </location>
</feature>
<proteinExistence type="inferred from homology"/>
<keyword evidence="7 14" id="KW-1133">Transmembrane helix</keyword>
<keyword evidence="10" id="KW-0106">Calcium</keyword>
<keyword evidence="3" id="KW-0813">Transport</keyword>
<feature type="region of interest" description="Disordered" evidence="13">
    <location>
        <begin position="792"/>
        <end position="861"/>
    </location>
</feature>
<keyword evidence="17" id="KW-1185">Reference proteome</keyword>
<feature type="binding site" evidence="10">
    <location>
        <position position="637"/>
    </location>
    <ligand>
        <name>Ca(2+)</name>
        <dbReference type="ChEBI" id="CHEBI:29108"/>
    </ligand>
</feature>
<evidence type="ECO:0000256" key="7">
    <source>
        <dbReference type="ARBA" id="ARBA00022989"/>
    </source>
</evidence>
<dbReference type="PANTHER" id="PTHR43341:SF1">
    <property type="entry name" value="GENERAL AMINO-ACID PERMEASE GAP1"/>
    <property type="match status" value="1"/>
</dbReference>
<dbReference type="InterPro" id="IPR012341">
    <property type="entry name" value="6hp_glycosidase-like_sf"/>
</dbReference>
<reference evidence="16" key="1">
    <citation type="journal article" date="2017" name="Mycologia">
        <title>Fusarium algeriense, sp. nov., a novel toxigenic crown rot pathogen of durum wheat from Algeria is nested in the Fusarium burgessii species complex.</title>
        <authorList>
            <person name="Laraba I."/>
            <person name="Keddad A."/>
            <person name="Boureghda H."/>
            <person name="Abdallah N."/>
            <person name="Vaughan M.M."/>
            <person name="Proctor R.H."/>
            <person name="Busman M."/>
            <person name="O'Donnell K."/>
        </authorList>
    </citation>
    <scope>NUCLEOTIDE SEQUENCE</scope>
    <source>
        <strain evidence="16">NRRL 25174</strain>
    </source>
</reference>
<dbReference type="InterPro" id="IPR050524">
    <property type="entry name" value="APC_YAT"/>
</dbReference>
<dbReference type="PRINTS" id="PR00747">
    <property type="entry name" value="GLYHDRLASE47"/>
</dbReference>
<feature type="domain" description="Amino acid permease/ SLC12A" evidence="15">
    <location>
        <begin position="930"/>
        <end position="1393"/>
    </location>
</feature>
<organism evidence="16 17">
    <name type="scientific">Fusarium beomiforme</name>
    <dbReference type="NCBI Taxonomy" id="44412"/>
    <lineage>
        <taxon>Eukaryota</taxon>
        <taxon>Fungi</taxon>
        <taxon>Dikarya</taxon>
        <taxon>Ascomycota</taxon>
        <taxon>Pezizomycotina</taxon>
        <taxon>Sordariomycetes</taxon>
        <taxon>Hypocreomycetidae</taxon>
        <taxon>Hypocreales</taxon>
        <taxon>Nectriaceae</taxon>
        <taxon>Fusarium</taxon>
        <taxon>Fusarium burgessii species complex</taxon>
    </lineage>
</organism>
<evidence type="ECO:0000256" key="10">
    <source>
        <dbReference type="PIRSR" id="PIRSR601382-2"/>
    </source>
</evidence>
<dbReference type="InterPro" id="IPR004762">
    <property type="entry name" value="Amino_acid_permease_fungi"/>
</dbReference>
<accession>A0A9P5ADL0</accession>
<evidence type="ECO:0000256" key="8">
    <source>
        <dbReference type="ARBA" id="ARBA00023136"/>
    </source>
</evidence>
<name>A0A9P5ADL0_9HYPO</name>
<dbReference type="GO" id="GO:0015171">
    <property type="term" value="F:amino acid transmembrane transporter activity"/>
    <property type="evidence" value="ECO:0007669"/>
    <property type="project" value="TreeGrafter"/>
</dbReference>
<dbReference type="Gene3D" id="1.50.10.10">
    <property type="match status" value="1"/>
</dbReference>
<dbReference type="EMBL" id="PVQB02000506">
    <property type="protein sequence ID" value="KAF4336293.1"/>
    <property type="molecule type" value="Genomic_DNA"/>
</dbReference>
<evidence type="ECO:0000256" key="6">
    <source>
        <dbReference type="ARBA" id="ARBA00022970"/>
    </source>
</evidence>
<evidence type="ECO:0000256" key="12">
    <source>
        <dbReference type="RuleBase" id="RU361193"/>
    </source>
</evidence>
<keyword evidence="11" id="KW-1015">Disulfide bond</keyword>
<keyword evidence="4" id="KW-1003">Cell membrane</keyword>
<evidence type="ECO:0000256" key="4">
    <source>
        <dbReference type="ARBA" id="ARBA00022475"/>
    </source>
</evidence>
<dbReference type="InterPro" id="IPR004841">
    <property type="entry name" value="AA-permease/SLC12A_dom"/>
</dbReference>
<dbReference type="GO" id="GO:0004571">
    <property type="term" value="F:mannosyl-oligosaccharide 1,2-alpha-mannosidase activity"/>
    <property type="evidence" value="ECO:0007669"/>
    <property type="project" value="InterPro"/>
</dbReference>
<feature type="compositionally biased region" description="Polar residues" evidence="13">
    <location>
        <begin position="9"/>
        <end position="19"/>
    </location>
</feature>
<comment type="similarity">
    <text evidence="2 12">Belongs to the glycosyl hydrolase 47 family.</text>
</comment>
<dbReference type="SUPFAM" id="SSF48225">
    <property type="entry name" value="Seven-hairpin glycosidases"/>
    <property type="match status" value="1"/>
</dbReference>
<dbReference type="InterPro" id="IPR036026">
    <property type="entry name" value="Seven-hairpin_glycosidases"/>
</dbReference>
<feature type="transmembrane region" description="Helical" evidence="14">
    <location>
        <begin position="1011"/>
        <end position="1033"/>
    </location>
</feature>
<dbReference type="InterPro" id="IPR004840">
    <property type="entry name" value="Amino_acid_permease_CS"/>
</dbReference>
<feature type="transmembrane region" description="Helical" evidence="14">
    <location>
        <begin position="96"/>
        <end position="112"/>
    </location>
</feature>
<keyword evidence="12" id="KW-0326">Glycosidase</keyword>
<protein>
    <recommendedName>
        <fullName evidence="12">alpha-1,2-Mannosidase</fullName>
        <ecNumber evidence="12">3.2.1.-</ecNumber>
    </recommendedName>
</protein>
<sequence>MIRDPFNIHRTTSTFSRPQPRNIPAPSRAEADEVAMAFSMPRTVPSFDSRQRELEDRFWGSGQSSKKSDRLPMYKDKPYASPYDGEERPFWKRKKWLAIIAFVVLTFMYWTGSSKKPSTGRTVTTDWSYEGLSKNDKKANWDHRRDRVIEAFELSWDAYKRYAWGFDEYHPISKTGENMAPKGLGWIIIDSLDTMILMNLTSRVQDARHWISDSLTWDQDQDVNTFETTIRMLGGLLSAHYLSTEFPGLAPLTEDDEGAAGEDLYLEKAKDLADRLMSAFDSPSGIPYASVNLAKFEGIPSHADMGASSTAEATTLQLEFKYLAKLTGEKDFWDRVENVMKLVDDQGAQDGLVPIFIYATSGEFRGENIRLGSRGDSYYEYLIKQYLQTNKKEPIYQEMWYEALQGVRKHLVTYTSNSKFTIIGERPNGLEMPLSPKMDHLVCFMPGTIALAATEGLTEAQARKLPTWSKKNEEDIQLAREIMETCWGMYKYMATGLSAEITYFGIDNPPSAYGNPRQGSVNFDPSPEAEWRKDFTVKSGDVHNLQRPETVESLFYMWRITNDNRYREWGWEMFKSFMNHTAVRNGGGFTSLRNANVVPPKVRDNMESFWLAETLKYFYLLFSPPDLLPLDKVVINTEGHPLPRFDMGQLFSTGWTRKPRDANGKIINTAVKVESKEKEAVMQDAKKRGEVTLVYVAFIWHMILFEHGANTGIEARNIGVLTLPHLHCDSVTFGLSPPMPMLIPQRSERLTARSQWRLRWLGFELGLARPPPTNRLLTTYTSHSLPTSAYAYAYNSDNNPQRRASSSHPAIRDRPSVSSARAQRAGSSARMAPHDVERGSISKMKEESLAPGSSFSMREPDYDDISPPSYWDRFVDGFRRDQRSSLFTNDPLGQHEGSERVHDGAHYYDIQSAMLETANSGLSRELKGRHLQMIAIGGSIGTGLFVASGRALADGGPASILLAFTIVGAMLFCTCQALGELAVIFPIAGSFSSWATRFIDPSWGFAMGWNYAMQWLIVLPLEIIAASLTLSYWDESLTRAIFVSVFLVVIIVINMFGVKGYGEAEFIFSIIKVIAVIGFILLGVVLNCGGTPDSGYIGGRYWQNPGAFNNGFKGMCNVFVTAAFSFAGTELIGLAAAETANPRKSLPTALKQVFWRITLFYIVALTLVGLLVPHTDPRLVGGNSDADASASPFVIAIEEAGIQVLPSVMNAVILTAVLSVGNSAVFGSSRTLAALANLRQAPKILGYVDRKGRPLVAIAIASAFGLIAFLADLPEQGAVLDWLMAISGLSTIFTWGSICVCHIRFRRAWAARGRSVSELPFKSQVGVVGSWVGITLNVLVIIAQFWVGAFPIGWQELTSAQVAQNFFHKWVGAPCVLAFYIFHKLYFRTTFVRIRDMDVDTGRRDFNVPILVAQEREEREGWPRWKRYYKFMC</sequence>
<dbReference type="GO" id="GO:0005886">
    <property type="term" value="C:plasma membrane"/>
    <property type="evidence" value="ECO:0007669"/>
    <property type="project" value="UniProtKB-SubCell"/>
</dbReference>
<feature type="active site" evidence="9">
    <location>
        <position position="549"/>
    </location>
</feature>
<keyword evidence="12" id="KW-0378">Hydrolase</keyword>
<evidence type="ECO:0000256" key="14">
    <source>
        <dbReference type="SAM" id="Phobius"/>
    </source>
</evidence>
<keyword evidence="8 14" id="KW-0472">Membrane</keyword>
<dbReference type="Pfam" id="PF00324">
    <property type="entry name" value="AA_permease"/>
    <property type="match status" value="1"/>
</dbReference>
<feature type="transmembrane region" description="Helical" evidence="14">
    <location>
        <begin position="1325"/>
        <end position="1347"/>
    </location>
</feature>
<feature type="transmembrane region" description="Helical" evidence="14">
    <location>
        <begin position="1153"/>
        <end position="1172"/>
    </location>
</feature>
<feature type="transmembrane region" description="Helical" evidence="14">
    <location>
        <begin position="1283"/>
        <end position="1305"/>
    </location>
</feature>
<dbReference type="Proteomes" id="UP000730481">
    <property type="component" value="Unassembled WGS sequence"/>
</dbReference>
<dbReference type="PROSITE" id="PS00218">
    <property type="entry name" value="AMINO_ACID_PERMEASE_1"/>
    <property type="match status" value="1"/>
</dbReference>
<feature type="active site" description="Proton donor" evidence="9">
    <location>
        <position position="500"/>
    </location>
</feature>
<comment type="cofactor">
    <cofactor evidence="10">
        <name>Ca(2+)</name>
        <dbReference type="ChEBI" id="CHEBI:29108"/>
    </cofactor>
</comment>
<feature type="region of interest" description="Disordered" evidence="13">
    <location>
        <begin position="1"/>
        <end position="28"/>
    </location>
</feature>
<feature type="disulfide bond" evidence="11">
    <location>
        <begin position="443"/>
        <end position="486"/>
    </location>
</feature>
<feature type="transmembrane region" description="Helical" evidence="14">
    <location>
        <begin position="1367"/>
        <end position="1387"/>
    </location>
</feature>
<evidence type="ECO:0000313" key="16">
    <source>
        <dbReference type="EMBL" id="KAF4336293.1"/>
    </source>
</evidence>
<feature type="transmembrane region" description="Helical" evidence="14">
    <location>
        <begin position="1254"/>
        <end position="1271"/>
    </location>
</feature>
<dbReference type="GO" id="GO:0005975">
    <property type="term" value="P:carbohydrate metabolic process"/>
    <property type="evidence" value="ECO:0007669"/>
    <property type="project" value="InterPro"/>
</dbReference>
<dbReference type="PANTHER" id="PTHR43341">
    <property type="entry name" value="AMINO ACID PERMEASE"/>
    <property type="match status" value="1"/>
</dbReference>
<evidence type="ECO:0000259" key="15">
    <source>
        <dbReference type="Pfam" id="PF00324"/>
    </source>
</evidence>
<feature type="active site" evidence="9">
    <location>
        <position position="376"/>
    </location>
</feature>
<keyword evidence="5 14" id="KW-0812">Transmembrane</keyword>